<feature type="disulfide bond" evidence="1">
    <location>
        <begin position="356"/>
        <end position="365"/>
    </location>
</feature>
<feature type="chain" id="PRO_5018028094" evidence="2">
    <location>
        <begin position="23"/>
        <end position="506"/>
    </location>
</feature>
<dbReference type="InterPro" id="IPR051830">
    <property type="entry name" value="NOTCH_homolog"/>
</dbReference>
<feature type="signal peptide" evidence="2">
    <location>
        <begin position="1"/>
        <end position="22"/>
    </location>
</feature>
<dbReference type="InterPro" id="IPR036322">
    <property type="entry name" value="WD40_repeat_dom_sf"/>
</dbReference>
<dbReference type="SMART" id="SM00181">
    <property type="entry name" value="EGF"/>
    <property type="match status" value="3"/>
</dbReference>
<feature type="disulfide bond" evidence="1">
    <location>
        <begin position="334"/>
        <end position="344"/>
    </location>
</feature>
<keyword evidence="5" id="KW-1185">Reference proteome</keyword>
<comment type="caution">
    <text evidence="4">The sequence shown here is derived from an EMBL/GenBank/DDBJ whole genome shotgun (WGS) entry which is preliminary data.</text>
</comment>
<name>A0A3M7R1G2_BRAPC</name>
<comment type="caution">
    <text evidence="1">Lacks conserved residue(s) required for the propagation of feature annotation.</text>
</comment>
<keyword evidence="2" id="KW-0732">Signal</keyword>
<dbReference type="PANTHER" id="PTHR24033">
    <property type="entry name" value="EGF-LIKE DOMAIN-CONTAINING PROTEIN"/>
    <property type="match status" value="1"/>
</dbReference>
<dbReference type="AlphaFoldDB" id="A0A3M7R1G2"/>
<dbReference type="PROSITE" id="PS00022">
    <property type="entry name" value="EGF_1"/>
    <property type="match status" value="2"/>
</dbReference>
<evidence type="ECO:0000256" key="1">
    <source>
        <dbReference type="PROSITE-ProRule" id="PRU00076"/>
    </source>
</evidence>
<feature type="domain" description="EGF-like" evidence="3">
    <location>
        <begin position="330"/>
        <end position="366"/>
    </location>
</feature>
<keyword evidence="1" id="KW-1015">Disulfide bond</keyword>
<feature type="disulfide bond" evidence="1">
    <location>
        <begin position="440"/>
        <end position="449"/>
    </location>
</feature>
<proteinExistence type="predicted"/>
<dbReference type="SUPFAM" id="SSF50978">
    <property type="entry name" value="WD40 repeat-like"/>
    <property type="match status" value="1"/>
</dbReference>
<feature type="disulfide bond" evidence="1">
    <location>
        <begin position="377"/>
        <end position="394"/>
    </location>
</feature>
<organism evidence="4 5">
    <name type="scientific">Brachionus plicatilis</name>
    <name type="common">Marine rotifer</name>
    <name type="synonym">Brachionus muelleri</name>
    <dbReference type="NCBI Taxonomy" id="10195"/>
    <lineage>
        <taxon>Eukaryota</taxon>
        <taxon>Metazoa</taxon>
        <taxon>Spiralia</taxon>
        <taxon>Gnathifera</taxon>
        <taxon>Rotifera</taxon>
        <taxon>Eurotatoria</taxon>
        <taxon>Monogononta</taxon>
        <taxon>Pseudotrocha</taxon>
        <taxon>Ploima</taxon>
        <taxon>Brachionidae</taxon>
        <taxon>Brachionus</taxon>
    </lineage>
</organism>
<dbReference type="PANTHER" id="PTHR24033:SF193">
    <property type="entry name" value="NETRIN-G1-RELATED"/>
    <property type="match status" value="1"/>
</dbReference>
<evidence type="ECO:0000259" key="3">
    <source>
        <dbReference type="PROSITE" id="PS50026"/>
    </source>
</evidence>
<sequence length="506" mass="58336">MNKNFLVLLIQFNIFLNVSINGQMFISGSEDKTIKIFENNKIQSSLNVDEKILSVGVLKTENKIVVGRQNMDVIVWNFQDNLKVSADSSETVYSILILNDTHFIAGYSGKIIFWSIDLRMKMLVENDKFNYVVELKRLEEDKILIASSNGRIFAYSLKENKSLIAAKCLLKICILNLNEDNMSKCVNKDTFISGDDKGYIKLWNSSSMQLIKDIYYEKSDKITILSNMNKLTNFEYLSKHGSNKHTETKDSTTRYFTINSDEINTKYHYLDKKSTSSILETRTKKNQELSIQNEKTTITTITTRISFYTDDIFSPFNELYRLTITKLNLDINSCLTNCSGNGKCKLTNSLKFECECFANYAGPHCQINSLPCYSNPCRNNGTCIDDILKKIYQCDCFFYANRSSLFYGRNCENKINLCQNETCSGNGVCHDYGYEAKCRCFQKYYGEKCQIESNEIRVIKTSPNILNVKKKSFPFLVFLNLITAYKMNFTRIGSVSQRNKFEFEFT</sequence>
<dbReference type="Gene3D" id="2.60.120.260">
    <property type="entry name" value="Galactose-binding domain-like"/>
    <property type="match status" value="1"/>
</dbReference>
<dbReference type="OrthoDB" id="430340at2759"/>
<evidence type="ECO:0000313" key="5">
    <source>
        <dbReference type="Proteomes" id="UP000276133"/>
    </source>
</evidence>
<dbReference type="EMBL" id="REGN01004459">
    <property type="protein sequence ID" value="RNA17427.1"/>
    <property type="molecule type" value="Genomic_DNA"/>
</dbReference>
<dbReference type="InterPro" id="IPR015943">
    <property type="entry name" value="WD40/YVTN_repeat-like_dom_sf"/>
</dbReference>
<gene>
    <name evidence="4" type="ORF">BpHYR1_026754</name>
</gene>
<feature type="domain" description="EGF-like" evidence="3">
    <location>
        <begin position="414"/>
        <end position="450"/>
    </location>
</feature>
<reference evidence="4 5" key="1">
    <citation type="journal article" date="2018" name="Sci. Rep.">
        <title>Genomic signatures of local adaptation to the degree of environmental predictability in rotifers.</title>
        <authorList>
            <person name="Franch-Gras L."/>
            <person name="Hahn C."/>
            <person name="Garcia-Roger E.M."/>
            <person name="Carmona M.J."/>
            <person name="Serra M."/>
            <person name="Gomez A."/>
        </authorList>
    </citation>
    <scope>NUCLEOTIDE SEQUENCE [LARGE SCALE GENOMIC DNA]</scope>
    <source>
        <strain evidence="4">HYR1</strain>
    </source>
</reference>
<evidence type="ECO:0000256" key="2">
    <source>
        <dbReference type="SAM" id="SignalP"/>
    </source>
</evidence>
<protein>
    <submittedName>
        <fullName evidence="4">Neurogenic locus Notch isoform X3</fullName>
    </submittedName>
</protein>
<feature type="domain" description="EGF-like" evidence="3">
    <location>
        <begin position="368"/>
        <end position="412"/>
    </location>
</feature>
<accession>A0A3M7R1G2</accession>
<keyword evidence="1" id="KW-0245">EGF-like domain</keyword>
<dbReference type="InterPro" id="IPR000742">
    <property type="entry name" value="EGF"/>
</dbReference>
<dbReference type="PROSITE" id="PS50026">
    <property type="entry name" value="EGF_3"/>
    <property type="match status" value="3"/>
</dbReference>
<dbReference type="Proteomes" id="UP000276133">
    <property type="component" value="Unassembled WGS sequence"/>
</dbReference>
<dbReference type="Gene3D" id="2.10.25.10">
    <property type="entry name" value="Laminin"/>
    <property type="match status" value="1"/>
</dbReference>
<dbReference type="CDD" id="cd00054">
    <property type="entry name" value="EGF_CA"/>
    <property type="match status" value="2"/>
</dbReference>
<dbReference type="SUPFAM" id="SSF57196">
    <property type="entry name" value="EGF/Laminin"/>
    <property type="match status" value="2"/>
</dbReference>
<dbReference type="Gene3D" id="2.130.10.10">
    <property type="entry name" value="YVTN repeat-like/Quinoprotein amine dehydrogenase"/>
    <property type="match status" value="1"/>
</dbReference>
<dbReference type="STRING" id="10195.A0A3M7R1G2"/>
<evidence type="ECO:0000313" key="4">
    <source>
        <dbReference type="EMBL" id="RNA17427.1"/>
    </source>
</evidence>